<name>A0ABZ0HQM1_9HYPH</name>
<dbReference type="SUPFAM" id="SSF54909">
    <property type="entry name" value="Dimeric alpha+beta barrel"/>
    <property type="match status" value="1"/>
</dbReference>
<evidence type="ECO:0000313" key="3">
    <source>
        <dbReference type="Proteomes" id="UP001626536"/>
    </source>
</evidence>
<proteinExistence type="predicted"/>
<accession>A0ABZ0HQM1</accession>
<dbReference type="PANTHER" id="PTHR41521:SF4">
    <property type="entry name" value="BLR0684 PROTEIN"/>
    <property type="match status" value="1"/>
</dbReference>
<evidence type="ECO:0000259" key="1">
    <source>
        <dbReference type="Pfam" id="PF07045"/>
    </source>
</evidence>
<dbReference type="InterPro" id="IPR011008">
    <property type="entry name" value="Dimeric_a/b-barrel"/>
</dbReference>
<evidence type="ECO:0000313" key="2">
    <source>
        <dbReference type="EMBL" id="WOJ89473.1"/>
    </source>
</evidence>
<feature type="domain" description="DUF1330" evidence="1">
    <location>
        <begin position="2"/>
        <end position="95"/>
    </location>
</feature>
<dbReference type="Gene3D" id="3.30.70.100">
    <property type="match status" value="1"/>
</dbReference>
<sequence>MPAYLISDLSVRDAEAYQRYRTGAAASIALYGVRYLARGGAIESLEGSWGAQTIVIVEFPNIEQARAWYRSPEYALALEARDQALARNLILVEGVSDTA</sequence>
<dbReference type="EMBL" id="CP136862">
    <property type="protein sequence ID" value="WOJ89473.1"/>
    <property type="molecule type" value="Genomic_DNA"/>
</dbReference>
<dbReference type="Proteomes" id="UP001626536">
    <property type="component" value="Chromosome"/>
</dbReference>
<organism evidence="2 3">
    <name type="scientific">Methylocapsa polymorpha</name>
    <dbReference type="NCBI Taxonomy" id="3080828"/>
    <lineage>
        <taxon>Bacteria</taxon>
        <taxon>Pseudomonadati</taxon>
        <taxon>Pseudomonadota</taxon>
        <taxon>Alphaproteobacteria</taxon>
        <taxon>Hyphomicrobiales</taxon>
        <taxon>Beijerinckiaceae</taxon>
        <taxon>Methylocapsa</taxon>
    </lineage>
</organism>
<reference evidence="2 3" key="1">
    <citation type="submission" date="2023-10" db="EMBL/GenBank/DDBJ databases">
        <title>Novel methanotroph of the genus Methylocapsa from a subarctic wetland.</title>
        <authorList>
            <person name="Belova S.E."/>
            <person name="Oshkin I.Y."/>
            <person name="Miroshnikov K."/>
            <person name="Dedysh S.N."/>
        </authorList>
    </citation>
    <scope>NUCLEOTIDE SEQUENCE [LARGE SCALE GENOMIC DNA]</scope>
    <source>
        <strain evidence="2 3">RX1</strain>
    </source>
</reference>
<dbReference type="InterPro" id="IPR010753">
    <property type="entry name" value="DUF1330"/>
</dbReference>
<dbReference type="RefSeq" id="WP_407338916.1">
    <property type="nucleotide sequence ID" value="NZ_CP136862.1"/>
</dbReference>
<protein>
    <submittedName>
        <fullName evidence="2">DUF1330 domain-containing protein</fullName>
    </submittedName>
</protein>
<dbReference type="PANTHER" id="PTHR41521">
    <property type="match status" value="1"/>
</dbReference>
<gene>
    <name evidence="2" type="ORF">RZS28_17030</name>
</gene>
<dbReference type="Pfam" id="PF07045">
    <property type="entry name" value="DUF1330"/>
    <property type="match status" value="1"/>
</dbReference>
<keyword evidence="3" id="KW-1185">Reference proteome</keyword>